<feature type="binding site" evidence="6">
    <location>
        <position position="339"/>
    </location>
    <ligand>
        <name>Zn(2+)</name>
        <dbReference type="ChEBI" id="CHEBI:29105"/>
    </ligand>
</feature>
<dbReference type="EMBL" id="AP027272">
    <property type="protein sequence ID" value="BDX04785.1"/>
    <property type="molecule type" value="Genomic_DNA"/>
</dbReference>
<comment type="similarity">
    <text evidence="6">Belongs to the inorganic carbon transporter (TC 9.A.2) DabA family.</text>
</comment>
<gene>
    <name evidence="6" type="primary">dabA</name>
    <name evidence="7" type="ORF">MACH26_03060</name>
</gene>
<dbReference type="Proteomes" id="UP001333710">
    <property type="component" value="Chromosome"/>
</dbReference>
<feature type="binding site" evidence="6">
    <location>
        <position position="501"/>
    </location>
    <ligand>
        <name>Zn(2+)</name>
        <dbReference type="ChEBI" id="CHEBI:29105"/>
    </ligand>
</feature>
<evidence type="ECO:0000256" key="3">
    <source>
        <dbReference type="ARBA" id="ARBA00022723"/>
    </source>
</evidence>
<evidence type="ECO:0000256" key="1">
    <source>
        <dbReference type="ARBA" id="ARBA00022448"/>
    </source>
</evidence>
<keyword evidence="3 6" id="KW-0479">Metal-binding</keyword>
<evidence type="ECO:0000313" key="8">
    <source>
        <dbReference type="Proteomes" id="UP001333710"/>
    </source>
</evidence>
<keyword evidence="4 6" id="KW-0862">Zinc</keyword>
<comment type="subunit">
    <text evidence="6">Forms a complex with DabB.</text>
</comment>
<protein>
    <recommendedName>
        <fullName evidence="6">Probable inorganic carbon transporter subunit DabA</fullName>
    </recommendedName>
</protein>
<keyword evidence="2 6" id="KW-1003">Cell membrane</keyword>
<keyword evidence="8" id="KW-1185">Reference proteome</keyword>
<dbReference type="GO" id="GO:0005886">
    <property type="term" value="C:plasma membrane"/>
    <property type="evidence" value="ECO:0007669"/>
    <property type="project" value="UniProtKB-SubCell"/>
</dbReference>
<dbReference type="Pfam" id="PF10070">
    <property type="entry name" value="DabA"/>
    <property type="match status" value="1"/>
</dbReference>
<name>A0AA48I2L9_9ALTE</name>
<comment type="function">
    <text evidence="6">Part of an energy-coupled inorganic carbon pump.</text>
</comment>
<accession>A0AA48I2L9</accession>
<keyword evidence="5 6" id="KW-0472">Membrane</keyword>
<sequence>MNTAQSHLQQPASPSIHDCVADVCTRIAPNWPLDKLIAVNPYWELKQDSFSDVAIRLAALAGVQSLMPKSFWIEAYQQGKISDNALQQAALIHDYQQGLPALKLTTESVAPASWKNLSGLVDQFRTEHQVSWHDEIIQQISQFCAAFYQSNAILERIEGENSQHCFYKSWRNNIIKDNGIGVLMGETKLAQSISTLPESPEALFEIAMAELEVQESIQEDYLYALLLDINGWAAYVAYRRWQNTSDDMMPLLAVRLAWELIIWRHLKHISSGVQTAVAEKWQQEQQSIGARFQEHHRHQKALWVWHTAHELTQQQQLQKQLRTTSDAPEPKPTLQAVFCIDVRSEIIRRALEQQDNGIETRGFAGFFGMPVAYAPTGTKLQRPQLPGLLAPQIDVSERTGNVTRLRPIKNQANWLRWSYSPTGSFSLVESAGWWYGFKLLKNMWFPGKQENPVSSLSHESQWQLSRDGETLSIQDCAELAKGILGALGIQNYAEQVLLVGHASCTTNNLHAAGLDCGACGGQSGEVNVRILTQLLNNEAVRVELKKLGITIPDTTHFVAALHNTTTDEISCFDDELSEQQRQWLRNATQIAQLERTADVDEKLAKLTPEKRQKAYRKRSYDWSQVRPEWGLAGNHSFIIAPRQRTKALNLKGKVFLHDYDWQNDSDYSVLELLITAPMVVTNWINMQYNASVTDNLKWGCGNKVLHNAVAGNIGVFEGNGGDLRIGLSMQSLHDGKRWMHTPQRLSVYIAAPQEAIEGIVNKHSHIKQLIDNDWLYLFSWQETKQIHRLYKGDWITQEEGH</sequence>
<dbReference type="RefSeq" id="WP_338290627.1">
    <property type="nucleotide sequence ID" value="NZ_AP027272.1"/>
</dbReference>
<keyword evidence="1 6" id="KW-0813">Transport</keyword>
<organism evidence="7 8">
    <name type="scientific">Planctobacterium marinum</name>
    <dbReference type="NCBI Taxonomy" id="1631968"/>
    <lineage>
        <taxon>Bacteria</taxon>
        <taxon>Pseudomonadati</taxon>
        <taxon>Pseudomonadota</taxon>
        <taxon>Gammaproteobacteria</taxon>
        <taxon>Alteromonadales</taxon>
        <taxon>Alteromonadaceae</taxon>
        <taxon>Planctobacterium</taxon>
    </lineage>
</organism>
<evidence type="ECO:0000256" key="5">
    <source>
        <dbReference type="ARBA" id="ARBA00023136"/>
    </source>
</evidence>
<feature type="binding site" evidence="6">
    <location>
        <position position="341"/>
    </location>
    <ligand>
        <name>Zn(2+)</name>
        <dbReference type="ChEBI" id="CHEBI:29105"/>
    </ligand>
</feature>
<dbReference type="HAMAP" id="MF_01871">
    <property type="entry name" value="DabA"/>
    <property type="match status" value="1"/>
</dbReference>
<dbReference type="PANTHER" id="PTHR38344:SF1">
    <property type="entry name" value="INORGANIC CARBON TRANSPORTER SUBUNIT DABA-RELATED"/>
    <property type="match status" value="1"/>
</dbReference>
<reference evidence="7" key="1">
    <citation type="submission" date="2023-01" db="EMBL/GenBank/DDBJ databases">
        <title>Complete genome sequence of Planctobacterium marinum strain Dej080120_11.</title>
        <authorList>
            <person name="Ueki S."/>
            <person name="Maruyama F."/>
        </authorList>
    </citation>
    <scope>NUCLEOTIDE SEQUENCE</scope>
    <source>
        <strain evidence="7">Dej080120_11</strain>
    </source>
</reference>
<proteinExistence type="inferred from homology"/>
<dbReference type="KEGG" id="pmaw:MACH26_03060"/>
<comment type="cofactor">
    <cofactor evidence="6">
        <name>Zn(2+)</name>
        <dbReference type="ChEBI" id="CHEBI:29105"/>
    </cofactor>
</comment>
<dbReference type="InterPro" id="IPR018752">
    <property type="entry name" value="DabA"/>
</dbReference>
<evidence type="ECO:0000256" key="4">
    <source>
        <dbReference type="ARBA" id="ARBA00022833"/>
    </source>
</evidence>
<comment type="subcellular location">
    <subcellularLocation>
        <location evidence="6">Cell membrane</location>
        <topology evidence="6">Peripheral membrane protein</topology>
    </subcellularLocation>
</comment>
<dbReference type="GO" id="GO:0008270">
    <property type="term" value="F:zinc ion binding"/>
    <property type="evidence" value="ECO:0007669"/>
    <property type="project" value="UniProtKB-UniRule"/>
</dbReference>
<evidence type="ECO:0000256" key="6">
    <source>
        <dbReference type="HAMAP-Rule" id="MF_01871"/>
    </source>
</evidence>
<dbReference type="PANTHER" id="PTHR38344">
    <property type="entry name" value="UPF0753 PROTEIN AQ_863"/>
    <property type="match status" value="1"/>
</dbReference>
<feature type="binding site" evidence="6">
    <location>
        <position position="516"/>
    </location>
    <ligand>
        <name>Zn(2+)</name>
        <dbReference type="ChEBI" id="CHEBI:29105"/>
    </ligand>
</feature>
<evidence type="ECO:0000313" key="7">
    <source>
        <dbReference type="EMBL" id="BDX04785.1"/>
    </source>
</evidence>
<evidence type="ECO:0000256" key="2">
    <source>
        <dbReference type="ARBA" id="ARBA00022475"/>
    </source>
</evidence>
<dbReference type="AlphaFoldDB" id="A0AA48I2L9"/>